<feature type="signal peptide" evidence="2">
    <location>
        <begin position="1"/>
        <end position="17"/>
    </location>
</feature>
<dbReference type="GO" id="GO:0004252">
    <property type="term" value="F:serine-type endopeptidase activity"/>
    <property type="evidence" value="ECO:0007669"/>
    <property type="project" value="InterPro"/>
</dbReference>
<dbReference type="PANTHER" id="PTHR24260:SF136">
    <property type="entry name" value="GH08193P-RELATED"/>
    <property type="match status" value="1"/>
</dbReference>
<evidence type="ECO:0000313" key="5">
    <source>
        <dbReference type="Proteomes" id="UP001151699"/>
    </source>
</evidence>
<accession>A0A9Q0NE96</accession>
<dbReference type="OrthoDB" id="6261922at2759"/>
<dbReference type="AlphaFoldDB" id="A0A9Q0NE96"/>
<name>A0A9Q0NE96_9DIPT</name>
<dbReference type="InterPro" id="IPR009003">
    <property type="entry name" value="Peptidase_S1_PA"/>
</dbReference>
<feature type="domain" description="Peptidase S1" evidence="3">
    <location>
        <begin position="31"/>
        <end position="260"/>
    </location>
</feature>
<dbReference type="PANTHER" id="PTHR24260">
    <property type="match status" value="1"/>
</dbReference>
<evidence type="ECO:0000313" key="4">
    <source>
        <dbReference type="EMBL" id="KAJ6647734.1"/>
    </source>
</evidence>
<dbReference type="Pfam" id="PF00089">
    <property type="entry name" value="Trypsin"/>
    <property type="match status" value="1"/>
</dbReference>
<gene>
    <name evidence="4" type="primary">BLOT3_1</name>
    <name evidence="4" type="ORF">Bhyg_02957</name>
</gene>
<dbReference type="InterPro" id="IPR043504">
    <property type="entry name" value="Peptidase_S1_PA_chymotrypsin"/>
</dbReference>
<comment type="caution">
    <text evidence="4">The sequence shown here is derived from an EMBL/GenBank/DDBJ whole genome shotgun (WGS) entry which is preliminary data.</text>
</comment>
<dbReference type="InterPro" id="IPR051333">
    <property type="entry name" value="CLIP_Serine_Protease"/>
</dbReference>
<dbReference type="PRINTS" id="PR00722">
    <property type="entry name" value="CHYMOTRYPSIN"/>
</dbReference>
<evidence type="ECO:0000256" key="1">
    <source>
        <dbReference type="ARBA" id="ARBA00024195"/>
    </source>
</evidence>
<dbReference type="EMBL" id="WJQU01000001">
    <property type="protein sequence ID" value="KAJ6647734.1"/>
    <property type="molecule type" value="Genomic_DNA"/>
</dbReference>
<dbReference type="Gene3D" id="2.40.10.10">
    <property type="entry name" value="Trypsin-like serine proteases"/>
    <property type="match status" value="1"/>
</dbReference>
<organism evidence="4 5">
    <name type="scientific">Pseudolycoriella hygida</name>
    <dbReference type="NCBI Taxonomy" id="35572"/>
    <lineage>
        <taxon>Eukaryota</taxon>
        <taxon>Metazoa</taxon>
        <taxon>Ecdysozoa</taxon>
        <taxon>Arthropoda</taxon>
        <taxon>Hexapoda</taxon>
        <taxon>Insecta</taxon>
        <taxon>Pterygota</taxon>
        <taxon>Neoptera</taxon>
        <taxon>Endopterygota</taxon>
        <taxon>Diptera</taxon>
        <taxon>Nematocera</taxon>
        <taxon>Sciaroidea</taxon>
        <taxon>Sciaridae</taxon>
        <taxon>Pseudolycoriella</taxon>
    </lineage>
</organism>
<keyword evidence="5" id="KW-1185">Reference proteome</keyword>
<protein>
    <submittedName>
        <fullName evidence="4">Trypsin Blo t 3</fullName>
    </submittedName>
</protein>
<evidence type="ECO:0000256" key="2">
    <source>
        <dbReference type="SAM" id="SignalP"/>
    </source>
</evidence>
<comment type="similarity">
    <text evidence="1">Belongs to the peptidase S1 family. CLIP subfamily.</text>
</comment>
<dbReference type="InterPro" id="IPR001254">
    <property type="entry name" value="Trypsin_dom"/>
</dbReference>
<dbReference type="GO" id="GO:0006508">
    <property type="term" value="P:proteolysis"/>
    <property type="evidence" value="ECO:0007669"/>
    <property type="project" value="InterPro"/>
</dbReference>
<feature type="chain" id="PRO_5040372584" evidence="2">
    <location>
        <begin position="18"/>
        <end position="276"/>
    </location>
</feature>
<dbReference type="InterPro" id="IPR001314">
    <property type="entry name" value="Peptidase_S1A"/>
</dbReference>
<proteinExistence type="inferred from homology"/>
<dbReference type="SUPFAM" id="SSF50494">
    <property type="entry name" value="Trypsin-like serine proteases"/>
    <property type="match status" value="1"/>
</dbReference>
<keyword evidence="2" id="KW-0732">Signal</keyword>
<evidence type="ECO:0000259" key="3">
    <source>
        <dbReference type="PROSITE" id="PS50240"/>
    </source>
</evidence>
<sequence length="276" mass="28868">MAGYLILVALCVFGAHAIPRPVAQNSPIHTRVGGNVPAETAPHACMVLVHRTDLEGTNTAALGGGSIISSRHVLTAAHLVQGSVIRYQIGFIVGTARRLVEATFRLIHEEFDNTDFKNDIALIFLQGTATFPLANAITISIEPAAPTTGTALITAGFGFTAANSTGASSSPFASNQAVAAVCEFDNFELTDTHFCATDESGATWVCPGDNGSGAYSEGASIAENRLVGIVSRVLTGCAESQLTGYTIVGQYVAWITNVTGIPVPTFIANYNKKHNL</sequence>
<reference evidence="4" key="1">
    <citation type="submission" date="2022-07" db="EMBL/GenBank/DDBJ databases">
        <authorList>
            <person name="Trinca V."/>
            <person name="Uliana J.V.C."/>
            <person name="Torres T.T."/>
            <person name="Ward R.J."/>
            <person name="Monesi N."/>
        </authorList>
    </citation>
    <scope>NUCLEOTIDE SEQUENCE</scope>
    <source>
        <strain evidence="4">HSMRA1968</strain>
        <tissue evidence="4">Whole embryos</tissue>
    </source>
</reference>
<dbReference type="Proteomes" id="UP001151699">
    <property type="component" value="Chromosome A"/>
</dbReference>
<dbReference type="PROSITE" id="PS50240">
    <property type="entry name" value="TRYPSIN_DOM"/>
    <property type="match status" value="1"/>
</dbReference>
<dbReference type="SMART" id="SM00020">
    <property type="entry name" value="Tryp_SPc"/>
    <property type="match status" value="1"/>
</dbReference>